<evidence type="ECO:0000313" key="2">
    <source>
        <dbReference type="Proteomes" id="UP001595719"/>
    </source>
</evidence>
<sequence length="153" mass="18149">MATTFIEYKDHKGFWIHESFMQLAFHYMYDEIKKTEYNFTNKNQLLDEIKFQIDGYSCGSVSLGWYGFVENNLEKQSMIVALQNIKTYLQSLGTHISIFQLQSVPTEDEDFKRLYSRNPFPVSELTKILNALIEMIKGTWISTNYDMQIDYKY</sequence>
<organism evidence="1 2">
    <name type="scientific">Flavobacterium quisquiliarum</name>
    <dbReference type="NCBI Taxonomy" id="1834436"/>
    <lineage>
        <taxon>Bacteria</taxon>
        <taxon>Pseudomonadati</taxon>
        <taxon>Bacteroidota</taxon>
        <taxon>Flavobacteriia</taxon>
        <taxon>Flavobacteriales</taxon>
        <taxon>Flavobacteriaceae</taxon>
        <taxon>Flavobacterium</taxon>
    </lineage>
</organism>
<accession>A0ABV8W1T4</accession>
<name>A0ABV8W1T4_9FLAO</name>
<reference evidence="2" key="1">
    <citation type="journal article" date="2019" name="Int. J. Syst. Evol. Microbiol.">
        <title>The Global Catalogue of Microorganisms (GCM) 10K type strain sequencing project: providing services to taxonomists for standard genome sequencing and annotation.</title>
        <authorList>
            <consortium name="The Broad Institute Genomics Platform"/>
            <consortium name="The Broad Institute Genome Sequencing Center for Infectious Disease"/>
            <person name="Wu L."/>
            <person name="Ma J."/>
        </authorList>
    </citation>
    <scope>NUCLEOTIDE SEQUENCE [LARGE SCALE GENOMIC DNA]</scope>
    <source>
        <strain evidence="2">CGMCC 1.15345</strain>
    </source>
</reference>
<dbReference type="EMBL" id="JBHSCO010000001">
    <property type="protein sequence ID" value="MFC4389929.1"/>
    <property type="molecule type" value="Genomic_DNA"/>
</dbReference>
<keyword evidence="2" id="KW-1185">Reference proteome</keyword>
<evidence type="ECO:0000313" key="1">
    <source>
        <dbReference type="EMBL" id="MFC4389929.1"/>
    </source>
</evidence>
<gene>
    <name evidence="1" type="ORF">ACFOY0_02870</name>
</gene>
<dbReference type="Proteomes" id="UP001595719">
    <property type="component" value="Unassembled WGS sequence"/>
</dbReference>
<dbReference type="RefSeq" id="WP_179003707.1">
    <property type="nucleotide sequence ID" value="NZ_JBHSCO010000001.1"/>
</dbReference>
<comment type="caution">
    <text evidence="1">The sequence shown here is derived from an EMBL/GenBank/DDBJ whole genome shotgun (WGS) entry which is preliminary data.</text>
</comment>
<protein>
    <submittedName>
        <fullName evidence="1">Uncharacterized protein</fullName>
    </submittedName>
</protein>
<proteinExistence type="predicted"/>